<sequence length="371" mass="38721">MTAAIRRYTLTPVATTTIDSGYGIGSAIDNRSGNQSGNGSADLSHGSSFADFKPYVPSIRGDGLICFQAGLRDGRTGVFTADGEAVTQIGVTGTPTCPLAAFTSHPDLNSAGDVTVYARQPSGEEVLALCKAGGRWETTGADRQLYGIGPLGPTMNERGDVAFRATTHRGTASLLLWRDGQVITVAESDERFSGFAGLPVVNGGGNVTFRASLRDGREGVFVRQLDGPCLEVAATGGDFDDIAPFPTMNDRGDVAFVARPRGSPGWSVFIATAGGLNRWIGPDPAFESYRGLLLNNAGPVVFYGTPAGGQLGIYCGTDAVHHRILGLGDPLLGSTVTDFALNPVSVNEAGQIAVRVALKNGQQWVLRGDPT</sequence>
<protein>
    <submittedName>
        <fullName evidence="1">Uncharacterized protein</fullName>
    </submittedName>
</protein>
<gene>
    <name evidence="1" type="ORF">RD2015_4773</name>
</gene>
<proteinExistence type="predicted"/>
<evidence type="ECO:0000313" key="1">
    <source>
        <dbReference type="EMBL" id="ALV09211.1"/>
    </source>
</evidence>
<keyword evidence="2" id="KW-1185">Reference proteome</keyword>
<dbReference type="STRING" id="76731.RD2015_4773"/>
<dbReference type="EMBL" id="CP013729">
    <property type="protein sequence ID" value="ALV09211.1"/>
    <property type="molecule type" value="Genomic_DNA"/>
</dbReference>
<organism evidence="1 2">
    <name type="scientific">Roseateles depolymerans</name>
    <dbReference type="NCBI Taxonomy" id="76731"/>
    <lineage>
        <taxon>Bacteria</taxon>
        <taxon>Pseudomonadati</taxon>
        <taxon>Pseudomonadota</taxon>
        <taxon>Betaproteobacteria</taxon>
        <taxon>Burkholderiales</taxon>
        <taxon>Sphaerotilaceae</taxon>
        <taxon>Roseateles</taxon>
    </lineage>
</organism>
<dbReference type="KEGG" id="rdp:RD2015_4773"/>
<name>A0A0U3NAN1_9BURK</name>
<reference evidence="1 2" key="1">
    <citation type="submission" date="2015-12" db="EMBL/GenBank/DDBJ databases">
        <title>Complete genome of Roseateles depolymerans KCTC 42856.</title>
        <authorList>
            <person name="Kim K.M."/>
        </authorList>
    </citation>
    <scope>NUCLEOTIDE SEQUENCE [LARGE SCALE GENOMIC DNA]</scope>
    <source>
        <strain evidence="1 2">KCTC 42856</strain>
    </source>
</reference>
<accession>A0A0U3NAN1</accession>
<dbReference type="AlphaFoldDB" id="A0A0U3NAN1"/>
<dbReference type="Proteomes" id="UP000060699">
    <property type="component" value="Chromosome"/>
</dbReference>
<evidence type="ECO:0000313" key="2">
    <source>
        <dbReference type="Proteomes" id="UP000060699"/>
    </source>
</evidence>
<dbReference type="RefSeq" id="WP_058937024.1">
    <property type="nucleotide sequence ID" value="NZ_CP013729.1"/>
</dbReference>